<name>H6LAD9_SAPGL</name>
<keyword evidence="1" id="KW-0732">Signal</keyword>
<dbReference type="EMBL" id="CP002831">
    <property type="protein sequence ID" value="AFC24424.1"/>
    <property type="molecule type" value="Genomic_DNA"/>
</dbReference>
<organism evidence="3 4">
    <name type="scientific">Saprospira grandis (strain Lewin)</name>
    <dbReference type="NCBI Taxonomy" id="984262"/>
    <lineage>
        <taxon>Bacteria</taxon>
        <taxon>Pseudomonadati</taxon>
        <taxon>Bacteroidota</taxon>
        <taxon>Saprospiria</taxon>
        <taxon>Saprospirales</taxon>
        <taxon>Saprospiraceae</taxon>
        <taxon>Saprospira</taxon>
    </lineage>
</organism>
<evidence type="ECO:0000259" key="2">
    <source>
        <dbReference type="Pfam" id="PF18990"/>
    </source>
</evidence>
<dbReference type="RefSeq" id="WP_015692057.1">
    <property type="nucleotide sequence ID" value="NC_016940.1"/>
</dbReference>
<dbReference type="OrthoDB" id="9805336at2"/>
<keyword evidence="4" id="KW-1185">Reference proteome</keyword>
<gene>
    <name evidence="3" type="ordered locus">SGRA_1689</name>
</gene>
<proteinExistence type="predicted"/>
<dbReference type="eggNOG" id="COG2885">
    <property type="taxonomic scope" value="Bacteria"/>
</dbReference>
<dbReference type="Proteomes" id="UP000007519">
    <property type="component" value="Chromosome"/>
</dbReference>
<dbReference type="STRING" id="984262.SGRA_1689"/>
<reference evidence="3 4" key="1">
    <citation type="journal article" date="2012" name="Stand. Genomic Sci.">
        <title>Complete genome sequencing and analysis of Saprospira grandis str. Lewin, a predatory marine bacterium.</title>
        <authorList>
            <person name="Saw J.H."/>
            <person name="Yuryev A."/>
            <person name="Kanbe M."/>
            <person name="Hou S."/>
            <person name="Young A.G."/>
            <person name="Aizawa S."/>
            <person name="Alam M."/>
        </authorList>
    </citation>
    <scope>NUCLEOTIDE SEQUENCE [LARGE SCALE GENOMIC DNA]</scope>
    <source>
        <strain evidence="3 4">Lewin</strain>
    </source>
</reference>
<protein>
    <submittedName>
        <fullName evidence="3">OmpA family outer membrane protein</fullName>
    </submittedName>
</protein>
<feature type="signal peptide" evidence="1">
    <location>
        <begin position="1"/>
        <end position="19"/>
    </location>
</feature>
<dbReference type="Pfam" id="PF18990">
    <property type="entry name" value="DUF5723"/>
    <property type="match status" value="1"/>
</dbReference>
<dbReference type="HOGENOM" id="CLU_047681_0_0_10"/>
<feature type="chain" id="PRO_5003605011" evidence="1">
    <location>
        <begin position="20"/>
        <end position="501"/>
    </location>
</feature>
<dbReference type="InterPro" id="IPR043781">
    <property type="entry name" value="DUF5723"/>
</dbReference>
<evidence type="ECO:0000313" key="3">
    <source>
        <dbReference type="EMBL" id="AFC24424.1"/>
    </source>
</evidence>
<sequence>MKTILPFLGLFFLSLTLWAQPSTGYHASNYAGIQSISVNPANIVNSRFRQDINLFSFDVNISNNYLGLNTSMFNLSKLKNPLFDSTYSGNFQLFRDQQLREKSKDEARMYQEGYTLGPSIGFEVGRHSFAVTTALRQYFHIDNLDQDMAQMILSELENPSLQNININNGKFQALAGFWTEIGLAYGQEVWKKGEHRLKVAAHLKLPIGGFSSYFYADTLVVNFPNEDTLNVLASNVRFGYSNNWQDFTAVQGNDTVRQSAFDGAAALLNQVGFNADLGVIYEWHPEEKSPIPGIRDGQQYKLKVGLSILDLGVVNFKRGTYGANFSDVAVNWPIDSMNFDGLPDFGRIMRDSFNMEETNDAYQLRLPTSMNIQVDYHVFSRLFVNMSGHFAFASGGAPLKLHDLSQWSVSTRWEHKWYELALPFAIDGYNNFNAGFAFRAGPLYLGSSNVWNFLLGEYVHGLNVYGGLRVPLFKKPSSEPATVSQLGWKERTPSLLAQQVD</sequence>
<evidence type="ECO:0000313" key="4">
    <source>
        <dbReference type="Proteomes" id="UP000007519"/>
    </source>
</evidence>
<dbReference type="KEGG" id="sgn:SGRA_1689"/>
<feature type="domain" description="DUF5723" evidence="2">
    <location>
        <begin position="40"/>
        <end position="447"/>
    </location>
</feature>
<evidence type="ECO:0000256" key="1">
    <source>
        <dbReference type="SAM" id="SignalP"/>
    </source>
</evidence>
<dbReference type="AlphaFoldDB" id="H6LAD9"/>
<accession>H6LAD9</accession>